<proteinExistence type="predicted"/>
<evidence type="ECO:0000313" key="2">
    <source>
        <dbReference type="EMBL" id="NDW03278.1"/>
    </source>
</evidence>
<dbReference type="RefSeq" id="WP_163460866.1">
    <property type="nucleotide sequence ID" value="NZ_JAAAMG010000001.1"/>
</dbReference>
<keyword evidence="3" id="KW-1185">Reference proteome</keyword>
<keyword evidence="1" id="KW-0812">Transmembrane</keyword>
<keyword evidence="1" id="KW-1133">Transmembrane helix</keyword>
<reference evidence="2 3" key="1">
    <citation type="submission" date="2020-01" db="EMBL/GenBank/DDBJ databases">
        <title>Jiella pacifica sp. nov.</title>
        <authorList>
            <person name="Xue Z."/>
            <person name="Zhu S."/>
            <person name="Chen J."/>
            <person name="Yang J."/>
        </authorList>
    </citation>
    <scope>NUCLEOTIDE SEQUENCE [LARGE SCALE GENOMIC DNA]</scope>
    <source>
        <strain evidence="2 3">40Bstr34</strain>
    </source>
</reference>
<comment type="caution">
    <text evidence="2">The sequence shown here is derived from an EMBL/GenBank/DDBJ whole genome shotgun (WGS) entry which is preliminary data.</text>
</comment>
<gene>
    <name evidence="2" type="ORF">GTK09_02455</name>
</gene>
<protein>
    <submittedName>
        <fullName evidence="2">Uncharacterized protein</fullName>
    </submittedName>
</protein>
<dbReference type="EMBL" id="JAAAMG010000001">
    <property type="protein sequence ID" value="NDW03278.1"/>
    <property type="molecule type" value="Genomic_DNA"/>
</dbReference>
<feature type="transmembrane region" description="Helical" evidence="1">
    <location>
        <begin position="26"/>
        <end position="48"/>
    </location>
</feature>
<evidence type="ECO:0000256" key="1">
    <source>
        <dbReference type="SAM" id="Phobius"/>
    </source>
</evidence>
<dbReference type="AlphaFoldDB" id="A0A6N9T2P7"/>
<keyword evidence="1" id="KW-0472">Membrane</keyword>
<dbReference type="Proteomes" id="UP000469011">
    <property type="component" value="Unassembled WGS sequence"/>
</dbReference>
<accession>A0A6N9T2P7</accession>
<evidence type="ECO:0000313" key="3">
    <source>
        <dbReference type="Proteomes" id="UP000469011"/>
    </source>
</evidence>
<feature type="transmembrane region" description="Helical" evidence="1">
    <location>
        <begin position="54"/>
        <end position="77"/>
    </location>
</feature>
<sequence>MSDGYDTQPAALSEAGKEQVKLRSNWLNGISIATFAVGTLAPVTRALFERPTTIAILVSVAVAGICLLLSAIIHSAARQNLKELDR</sequence>
<name>A0A6N9T2P7_9HYPH</name>
<organism evidence="2 3">
    <name type="scientific">Jiella pacifica</name>
    <dbReference type="NCBI Taxonomy" id="2696469"/>
    <lineage>
        <taxon>Bacteria</taxon>
        <taxon>Pseudomonadati</taxon>
        <taxon>Pseudomonadota</taxon>
        <taxon>Alphaproteobacteria</taxon>
        <taxon>Hyphomicrobiales</taxon>
        <taxon>Aurantimonadaceae</taxon>
        <taxon>Jiella</taxon>
    </lineage>
</organism>